<dbReference type="GO" id="GO:0004345">
    <property type="term" value="F:glucose-6-phosphate dehydrogenase activity"/>
    <property type="evidence" value="ECO:0007669"/>
    <property type="project" value="InterPro"/>
</dbReference>
<name>A0AAE1QV17_9SOLA</name>
<feature type="domain" description="Glucose-6-phosphate dehydrogenase C-terminal" evidence="1">
    <location>
        <begin position="169"/>
        <end position="212"/>
    </location>
</feature>
<reference evidence="2" key="1">
    <citation type="submission" date="2023-12" db="EMBL/GenBank/DDBJ databases">
        <title>Genome assembly of Anisodus tanguticus.</title>
        <authorList>
            <person name="Wang Y.-J."/>
        </authorList>
    </citation>
    <scope>NUCLEOTIDE SEQUENCE</scope>
    <source>
        <strain evidence="2">KB-2021</strain>
        <tissue evidence="2">Leaf</tissue>
    </source>
</reference>
<accession>A0AAE1QV17</accession>
<evidence type="ECO:0000313" key="2">
    <source>
        <dbReference type="EMBL" id="KAK4339769.1"/>
    </source>
</evidence>
<dbReference type="AlphaFoldDB" id="A0AAE1QV17"/>
<dbReference type="Pfam" id="PF02781">
    <property type="entry name" value="G6PD_C"/>
    <property type="match status" value="1"/>
</dbReference>
<dbReference type="SUPFAM" id="SSF55347">
    <property type="entry name" value="Glyceraldehyde-3-phosphate dehydrogenase-like, C-terminal domain"/>
    <property type="match status" value="1"/>
</dbReference>
<dbReference type="InterPro" id="IPR022675">
    <property type="entry name" value="G6P_DH_C"/>
</dbReference>
<dbReference type="Proteomes" id="UP001291623">
    <property type="component" value="Unassembled WGS sequence"/>
</dbReference>
<dbReference type="Gene3D" id="3.30.360.10">
    <property type="entry name" value="Dihydrodipicolinate Reductase, domain 2"/>
    <property type="match status" value="1"/>
</dbReference>
<organism evidence="2 3">
    <name type="scientific">Anisodus tanguticus</name>
    <dbReference type="NCBI Taxonomy" id="243964"/>
    <lineage>
        <taxon>Eukaryota</taxon>
        <taxon>Viridiplantae</taxon>
        <taxon>Streptophyta</taxon>
        <taxon>Embryophyta</taxon>
        <taxon>Tracheophyta</taxon>
        <taxon>Spermatophyta</taxon>
        <taxon>Magnoliopsida</taxon>
        <taxon>eudicotyledons</taxon>
        <taxon>Gunneridae</taxon>
        <taxon>Pentapetalae</taxon>
        <taxon>asterids</taxon>
        <taxon>lamiids</taxon>
        <taxon>Solanales</taxon>
        <taxon>Solanaceae</taxon>
        <taxon>Solanoideae</taxon>
        <taxon>Hyoscyameae</taxon>
        <taxon>Anisodus</taxon>
    </lineage>
</organism>
<dbReference type="GO" id="GO:0006006">
    <property type="term" value="P:glucose metabolic process"/>
    <property type="evidence" value="ECO:0007669"/>
    <property type="project" value="InterPro"/>
</dbReference>
<comment type="caution">
    <text evidence="2">The sequence shown here is derived from an EMBL/GenBank/DDBJ whole genome shotgun (WGS) entry which is preliminary data.</text>
</comment>
<evidence type="ECO:0000313" key="3">
    <source>
        <dbReference type="Proteomes" id="UP001291623"/>
    </source>
</evidence>
<keyword evidence="3" id="KW-1185">Reference proteome</keyword>
<sequence>MVIKEDNFHTKDYIREKNTLRTKSPSHHFSRSGRLLPQACLSRSGEIQSPAKADDKEIQNTIMWHMLNLMMSNRPQCSMRSTSFNVEGSGSTTSLDEEVKVDTSGAEASINLPLPLFETQSSSTDGQTDDLSSLSIAVIGATGKFGIFGYSRKNLTEEDLRAMIAPTLSCHIDHQYPNGYGILGDVVHSHIFQTVALLAMEPLVTLDGEDVR</sequence>
<proteinExistence type="predicted"/>
<gene>
    <name evidence="2" type="ORF">RND71_041231</name>
</gene>
<dbReference type="EMBL" id="JAVYJV010000023">
    <property type="protein sequence ID" value="KAK4339769.1"/>
    <property type="molecule type" value="Genomic_DNA"/>
</dbReference>
<dbReference type="GO" id="GO:0050661">
    <property type="term" value="F:NADP binding"/>
    <property type="evidence" value="ECO:0007669"/>
    <property type="project" value="InterPro"/>
</dbReference>
<protein>
    <recommendedName>
        <fullName evidence="1">Glucose-6-phosphate dehydrogenase C-terminal domain-containing protein</fullName>
    </recommendedName>
</protein>
<evidence type="ECO:0000259" key="1">
    <source>
        <dbReference type="Pfam" id="PF02781"/>
    </source>
</evidence>